<name>A0A345UM65_9BACT</name>
<sequence>MSEIKTLTKKKSAMNELIKRLSSAPLPKLNPDEQRKPVFWLHYEAVKGRYPLDDETAVYFVNGSGFVLDRVCRTPIPKFSSLTEFEPQAPHPNFDHTEVRPGEAVVIDAHDYFYDKDAYLCADVTLRHEKIGTLRIIGETRKGTISEGVLLWDTGEPGTPKIKVLHLDPNDDDTKKEQAWADHLRYNPFLGREEDE</sequence>
<dbReference type="KEGG" id="cprv:CYPRO_2321"/>
<evidence type="ECO:0000313" key="2">
    <source>
        <dbReference type="Proteomes" id="UP000254808"/>
    </source>
</evidence>
<dbReference type="EMBL" id="CP027806">
    <property type="protein sequence ID" value="AXJ01567.1"/>
    <property type="molecule type" value="Genomic_DNA"/>
</dbReference>
<keyword evidence="2" id="KW-1185">Reference proteome</keyword>
<protein>
    <submittedName>
        <fullName evidence="1">Uncharacterized protein</fullName>
    </submittedName>
</protein>
<evidence type="ECO:0000313" key="1">
    <source>
        <dbReference type="EMBL" id="AXJ01567.1"/>
    </source>
</evidence>
<dbReference type="AlphaFoldDB" id="A0A345UM65"/>
<proteinExistence type="predicted"/>
<reference evidence="1 2" key="1">
    <citation type="submission" date="2018-03" db="EMBL/GenBank/DDBJ databases">
        <title>Phenotypic and genomic properties of Cyclonatronum proteinivorum gen. nov., sp. nov., a haloalkaliphilic bacteroidete from soda lakes possessing Na+-translocating rhodopsin.</title>
        <authorList>
            <person name="Toshchakov S.V."/>
            <person name="Korzhenkov A."/>
            <person name="Samarov N.I."/>
            <person name="Kublanov I.V."/>
            <person name="Muntyan M.S."/>
            <person name="Sorokin D.Y."/>
        </authorList>
    </citation>
    <scope>NUCLEOTIDE SEQUENCE [LARGE SCALE GENOMIC DNA]</scope>
    <source>
        <strain evidence="1 2">Omega</strain>
    </source>
</reference>
<organism evidence="1 2">
    <name type="scientific">Cyclonatronum proteinivorum</name>
    <dbReference type="NCBI Taxonomy" id="1457365"/>
    <lineage>
        <taxon>Bacteria</taxon>
        <taxon>Pseudomonadati</taxon>
        <taxon>Balneolota</taxon>
        <taxon>Balneolia</taxon>
        <taxon>Balneolales</taxon>
        <taxon>Cyclonatronaceae</taxon>
        <taxon>Cyclonatronum</taxon>
    </lineage>
</organism>
<accession>A0A345UM65</accession>
<gene>
    <name evidence="1" type="ORF">CYPRO_2321</name>
</gene>
<dbReference type="Proteomes" id="UP000254808">
    <property type="component" value="Chromosome"/>
</dbReference>